<dbReference type="EMBL" id="JAVDYC010000001">
    <property type="protein sequence ID" value="MDR7320163.1"/>
    <property type="molecule type" value="Genomic_DNA"/>
</dbReference>
<keyword evidence="2" id="KW-1185">Reference proteome</keyword>
<name>A0AAE3ZHT1_9ACTN</name>
<dbReference type="AlphaFoldDB" id="A0AAE3ZHT1"/>
<proteinExistence type="predicted"/>
<organism evidence="1 2">
    <name type="scientific">Catenuloplanes niger</name>
    <dbReference type="NCBI Taxonomy" id="587534"/>
    <lineage>
        <taxon>Bacteria</taxon>
        <taxon>Bacillati</taxon>
        <taxon>Actinomycetota</taxon>
        <taxon>Actinomycetes</taxon>
        <taxon>Micromonosporales</taxon>
        <taxon>Micromonosporaceae</taxon>
        <taxon>Catenuloplanes</taxon>
    </lineage>
</organism>
<dbReference type="Proteomes" id="UP001183629">
    <property type="component" value="Unassembled WGS sequence"/>
</dbReference>
<evidence type="ECO:0000313" key="1">
    <source>
        <dbReference type="EMBL" id="MDR7320163.1"/>
    </source>
</evidence>
<protein>
    <submittedName>
        <fullName evidence="1">Uncharacterized protein</fullName>
    </submittedName>
</protein>
<reference evidence="1 2" key="1">
    <citation type="submission" date="2023-07" db="EMBL/GenBank/DDBJ databases">
        <title>Sequencing the genomes of 1000 actinobacteria strains.</title>
        <authorList>
            <person name="Klenk H.-P."/>
        </authorList>
    </citation>
    <scope>NUCLEOTIDE SEQUENCE [LARGE SCALE GENOMIC DNA]</scope>
    <source>
        <strain evidence="1 2">DSM 44711</strain>
    </source>
</reference>
<sequence length="227" mass="24632">MTTETYEGPDEAQLREFHDAPAPSTSRLIDFDGASVIMLKTDPPQFVLRVNGVKPWSNMRVDLVPLVYVRRPEYWGVEVVGTLSGTGLPVEAPYEVSLNVTGTLGTKGVEVVGATKRERIDVVAGTGPAEGEWTAYVNRQPPGPFTLTVTGRLQMPTPGYKVALTKTDPQGINPRDLLLDLTVTPPSGPVIQVVTEVEVVYRERTDAGYDTVTIQPDGPTVKVEEVS</sequence>
<dbReference type="RefSeq" id="WP_310408471.1">
    <property type="nucleotide sequence ID" value="NZ_JAVDYC010000001.1"/>
</dbReference>
<comment type="caution">
    <text evidence="1">The sequence shown here is derived from an EMBL/GenBank/DDBJ whole genome shotgun (WGS) entry which is preliminary data.</text>
</comment>
<gene>
    <name evidence="1" type="ORF">J2S44_000413</name>
</gene>
<accession>A0AAE3ZHT1</accession>
<evidence type="ECO:0000313" key="2">
    <source>
        <dbReference type="Proteomes" id="UP001183629"/>
    </source>
</evidence>